<dbReference type="RefSeq" id="WP_347166160.1">
    <property type="nucleotide sequence ID" value="NZ_JBDNCH010000002.1"/>
</dbReference>
<gene>
    <name evidence="2" type="ORF">ABFB10_08330</name>
</gene>
<comment type="caution">
    <text evidence="2">The sequence shown here is derived from an EMBL/GenBank/DDBJ whole genome shotgun (WGS) entry which is preliminary data.</text>
</comment>
<proteinExistence type="predicted"/>
<reference evidence="2 3" key="1">
    <citation type="submission" date="2024-05" db="EMBL/GenBank/DDBJ databases">
        <title>Genome sequence of Ponticoccus litoralis KCCM 90028.</title>
        <authorList>
            <person name="Kim J.M."/>
            <person name="Lee J.K."/>
            <person name="Choi B.J."/>
            <person name="Bayburt H."/>
            <person name="Baek J.H."/>
            <person name="Jeon C.O."/>
        </authorList>
    </citation>
    <scope>NUCLEOTIDE SEQUENCE [LARGE SCALE GENOMIC DNA]</scope>
    <source>
        <strain evidence="2 3">KCCM 90028</strain>
    </source>
</reference>
<keyword evidence="1" id="KW-1133">Transmembrane helix</keyword>
<feature type="transmembrane region" description="Helical" evidence="1">
    <location>
        <begin position="7"/>
        <end position="28"/>
    </location>
</feature>
<name>A0AAW9SKZ7_9RHOB</name>
<sequence>MSRIRSYIMGGATFACALGIGYLMQYGLPGQTTETVAAPLTVTAITPTSSAGVMPLLPMDAGQGIARADPEAAVTLAAVDGPMPVAGDDPLAVEIPADQPAAGPSCEIAMTAEPMAGAMVTLTLDAPCQAGERATLHHQGLMFTEILPSDGRLKLSVPAFAQRASFMVSFPGGAGATAIADVTSLAFYDRVAVQWKGEAGLQLHAREFGADYFQPGHIWSDSAGELAAAARGEGGFLVRLGRMDTPEALVAEVYSFPSGTARQGGDVAMTVEAEVTAQNCSQTVEAQTLEIRDGAGLRVRDLVLDMPGCKDLGDFLVLKNLVEDLNIAGR</sequence>
<evidence type="ECO:0000313" key="3">
    <source>
        <dbReference type="Proteomes" id="UP001428774"/>
    </source>
</evidence>
<evidence type="ECO:0000313" key="2">
    <source>
        <dbReference type="EMBL" id="MEN9061047.1"/>
    </source>
</evidence>
<dbReference type="PROSITE" id="PS51257">
    <property type="entry name" value="PROKAR_LIPOPROTEIN"/>
    <property type="match status" value="1"/>
</dbReference>
<keyword evidence="3" id="KW-1185">Reference proteome</keyword>
<organism evidence="2 3">
    <name type="scientific">Ponticoccus litoralis</name>
    <dbReference type="NCBI Taxonomy" id="422297"/>
    <lineage>
        <taxon>Bacteria</taxon>
        <taxon>Pseudomonadati</taxon>
        <taxon>Pseudomonadota</taxon>
        <taxon>Alphaproteobacteria</taxon>
        <taxon>Rhodobacterales</taxon>
        <taxon>Roseobacteraceae</taxon>
        <taxon>Ponticoccus</taxon>
    </lineage>
</organism>
<dbReference type="AlphaFoldDB" id="A0AAW9SKZ7"/>
<accession>A0AAW9SKZ7</accession>
<protein>
    <submittedName>
        <fullName evidence="2">Translocase</fullName>
    </submittedName>
</protein>
<keyword evidence="1" id="KW-0812">Transmembrane</keyword>
<dbReference type="Proteomes" id="UP001428774">
    <property type="component" value="Unassembled WGS sequence"/>
</dbReference>
<evidence type="ECO:0000256" key="1">
    <source>
        <dbReference type="SAM" id="Phobius"/>
    </source>
</evidence>
<dbReference type="EMBL" id="JBDNCH010000002">
    <property type="protein sequence ID" value="MEN9061047.1"/>
    <property type="molecule type" value="Genomic_DNA"/>
</dbReference>
<keyword evidence="1" id="KW-0472">Membrane</keyword>